<dbReference type="PANTHER" id="PTHR31569:SF4">
    <property type="entry name" value="SWIM-TYPE DOMAIN-CONTAINING PROTEIN"/>
    <property type="match status" value="1"/>
</dbReference>
<accession>A0A225UWJ1</accession>
<reference evidence="3" key="1">
    <citation type="submission" date="2017-03" db="EMBL/GenBank/DDBJ databases">
        <title>Phytopthora megakarya and P. palmivora, two closely related causual agents of cacao black pod achieved similar genome size and gene model numbers by different mechanisms.</title>
        <authorList>
            <person name="Ali S."/>
            <person name="Shao J."/>
            <person name="Larry D.J."/>
            <person name="Kronmiller B."/>
            <person name="Shen D."/>
            <person name="Strem M.D."/>
            <person name="Melnick R.L."/>
            <person name="Guiltinan M.J."/>
            <person name="Tyler B.M."/>
            <person name="Meinhardt L.W."/>
            <person name="Bailey B.A."/>
        </authorList>
    </citation>
    <scope>NUCLEOTIDE SEQUENCE [LARGE SCALE GENOMIC DNA]</scope>
    <source>
        <strain evidence="3">zdho120</strain>
    </source>
</reference>
<dbReference type="PANTHER" id="PTHR31569">
    <property type="entry name" value="SWIM-TYPE DOMAIN-CONTAINING PROTEIN"/>
    <property type="match status" value="1"/>
</dbReference>
<gene>
    <name evidence="2" type="ORF">PHMEG_00032743</name>
</gene>
<sequence length="240" mass="27972">SGTWRIRVTNHKCKHNHQLRRAVYENYPANRHVTDPDALGVVDELVKAAAKPKNILKFCKRRQTNIYLGKRVTLQDVHNLVKRSKARRRGEGTVGDRLDTVLWKFCSVRGNNTTIFVDKTKTTQMITIQSRQMTRFFEAFPEVVMLDSTHFMSFEHYGSSLRILHYCTLNAYTLLTTAPECIIFIALHGVACHITSWGMCPVFLKYFATFIQHYNNLKKISTNDPKRRKIRSYLTFKIRT</sequence>
<dbReference type="OrthoDB" id="123859at2759"/>
<dbReference type="InterPro" id="IPR048324">
    <property type="entry name" value="ZSWIM1-3_RNaseH-like"/>
</dbReference>
<evidence type="ECO:0000259" key="1">
    <source>
        <dbReference type="Pfam" id="PF21056"/>
    </source>
</evidence>
<feature type="domain" description="ZSWIM1/3 RNaseH-like" evidence="1">
    <location>
        <begin position="104"/>
        <end position="157"/>
    </location>
</feature>
<evidence type="ECO:0000313" key="2">
    <source>
        <dbReference type="EMBL" id="OWY96876.1"/>
    </source>
</evidence>
<dbReference type="InterPro" id="IPR052579">
    <property type="entry name" value="Zinc_finger_SWIM"/>
</dbReference>
<feature type="non-terminal residue" evidence="2">
    <location>
        <position position="1"/>
    </location>
</feature>
<organism evidence="2 3">
    <name type="scientific">Phytophthora megakarya</name>
    <dbReference type="NCBI Taxonomy" id="4795"/>
    <lineage>
        <taxon>Eukaryota</taxon>
        <taxon>Sar</taxon>
        <taxon>Stramenopiles</taxon>
        <taxon>Oomycota</taxon>
        <taxon>Peronosporomycetes</taxon>
        <taxon>Peronosporales</taxon>
        <taxon>Peronosporaceae</taxon>
        <taxon>Phytophthora</taxon>
    </lineage>
</organism>
<dbReference type="AlphaFoldDB" id="A0A225UWJ1"/>
<comment type="caution">
    <text evidence="2">The sequence shown here is derived from an EMBL/GenBank/DDBJ whole genome shotgun (WGS) entry which is preliminary data.</text>
</comment>
<protein>
    <recommendedName>
        <fullName evidence="1">ZSWIM1/3 RNaseH-like domain-containing protein</fullName>
    </recommendedName>
</protein>
<dbReference type="STRING" id="4795.A0A225UWJ1"/>
<dbReference type="Proteomes" id="UP000198211">
    <property type="component" value="Unassembled WGS sequence"/>
</dbReference>
<proteinExistence type="predicted"/>
<evidence type="ECO:0000313" key="3">
    <source>
        <dbReference type="Proteomes" id="UP000198211"/>
    </source>
</evidence>
<dbReference type="Pfam" id="PF21056">
    <property type="entry name" value="ZSWIM1-3_RNaseH-like"/>
    <property type="match status" value="1"/>
</dbReference>
<name>A0A225UWJ1_9STRA</name>
<dbReference type="EMBL" id="NBNE01011120">
    <property type="protein sequence ID" value="OWY96876.1"/>
    <property type="molecule type" value="Genomic_DNA"/>
</dbReference>
<keyword evidence="3" id="KW-1185">Reference proteome</keyword>